<name>A0A8H7ILA0_9AGAM</name>
<protein>
    <submittedName>
        <fullName evidence="2">Uncharacterized protein</fullName>
    </submittedName>
</protein>
<reference evidence="2" key="1">
    <citation type="submission" date="2020-09" db="EMBL/GenBank/DDBJ databases">
        <title>Comparative genome analyses of four rice-infecting Rhizoctonia solani isolates reveal extensive enrichment of homogalacturonan modification genes.</title>
        <authorList>
            <person name="Lee D.-Y."/>
            <person name="Jeon J."/>
            <person name="Kim K.-T."/>
            <person name="Cheong K."/>
            <person name="Song H."/>
            <person name="Choi G."/>
            <person name="Ko J."/>
            <person name="Opiyo S.O."/>
            <person name="Zuo S."/>
            <person name="Madhav S."/>
            <person name="Lee Y.-H."/>
            <person name="Wang G.-L."/>
        </authorList>
    </citation>
    <scope>NUCLEOTIDE SEQUENCE</scope>
    <source>
        <strain evidence="2">AG1-IA B2</strain>
    </source>
</reference>
<comment type="caution">
    <text evidence="2">The sequence shown here is derived from an EMBL/GenBank/DDBJ whole genome shotgun (WGS) entry which is preliminary data.</text>
</comment>
<dbReference type="PANTHER" id="PTHR46579">
    <property type="entry name" value="F5/8 TYPE C DOMAIN-CONTAINING PROTEIN-RELATED"/>
    <property type="match status" value="1"/>
</dbReference>
<feature type="compositionally biased region" description="Basic and acidic residues" evidence="1">
    <location>
        <begin position="679"/>
        <end position="689"/>
    </location>
</feature>
<accession>A0A8H7ILA0</accession>
<evidence type="ECO:0000256" key="1">
    <source>
        <dbReference type="SAM" id="MobiDB-lite"/>
    </source>
</evidence>
<feature type="region of interest" description="Disordered" evidence="1">
    <location>
        <begin position="679"/>
        <end position="698"/>
    </location>
</feature>
<dbReference type="EMBL" id="JACYCF010000001">
    <property type="protein sequence ID" value="KAF8761184.1"/>
    <property type="molecule type" value="Genomic_DNA"/>
</dbReference>
<sequence length="982" mass="109450">MGPVSENGPCDPRCTVHTQEAIVSRRTRRRCIDQIDSLHWRQAAHKQDVALGFWPSTSVSADPVPPSLNASTLEDDLDIDLEPPPPQNHHDDDDTTLPTWGLPNHEAFDYGALNQESFQSDLELDNNSDFGVETAPQTPIYDPEMDWASDLGYTSGEAADIETDTDSHPELDDLLPISPANSRAASPTVGLNIDQIGNNLEDKAPQVSPAYPDAPDLELNEETAQEPNIDTPMDCSKLPDGLRVFKELLLKFSSDGNLTVTAAEAFLKTINMCLEKGLLQCGSESNPAHQLPMTLETLQQHAGDPPNIMNVYAKTIRHRGSRKVTYCYTPILQYAFGSVKPREYLRREGKPDDVLEDIQDGELWRNFQKGDTKFFKNPHNIGLILMCDGFSPATRQGAASYSMGAISINRPENKILVGVTPGPHEPNVNTINNFLKPMVSELLELWKEGMSITHPDGTLEVVFAALVACACNTPAARKVGGFPGTGAQYPCTACWCLHKEFDRYNKKFPRRSRKEHKCASKAYKLLPNKTQKENFISADFQKDKPGGYRYSVLLRLPYWDPSTMVIVDPMHCLFLGLVDFQFHKIWVEMDHLQQGKELKELQNMIDLASTIQPRHCGRPPVGIGTSSAGSLTSDPLQSLATIDLPIAIPILWDKVDISSVEQQTHKAWAKLKEAEEKKKAKLRKGDKSGDSNSDLPLDARDVANLEQTKEVDAEQHGFISWRLQDADGILLLSTAIKHLCSCTVRRESIKIGKERLIKYLAQTAKLRGAEQMRPNHHGSSHLPEQIVRYAQCHKFGHTPLSNIANNSKDSLADWAAYMLHLDHKQAQGTAKTKELDSHVDNIETSIACRASVLLKLAQINAFYSAFVRAQPDIPIRRAAYKHGNMPVLELEAVVMENGQLAEQVGKIIDIWEHKQAISSTSSVSNTFVLVQWYKASPIFALRAVWLWTVDFPDADVEIYVPDQYLDWEAIIPVSIFSVIVLG</sequence>
<dbReference type="AlphaFoldDB" id="A0A8H7ILA0"/>
<evidence type="ECO:0000313" key="2">
    <source>
        <dbReference type="EMBL" id="KAF8761184.1"/>
    </source>
</evidence>
<organism evidence="2 3">
    <name type="scientific">Rhizoctonia solani</name>
    <dbReference type="NCBI Taxonomy" id="456999"/>
    <lineage>
        <taxon>Eukaryota</taxon>
        <taxon>Fungi</taxon>
        <taxon>Dikarya</taxon>
        <taxon>Basidiomycota</taxon>
        <taxon>Agaricomycotina</taxon>
        <taxon>Agaricomycetes</taxon>
        <taxon>Cantharellales</taxon>
        <taxon>Ceratobasidiaceae</taxon>
        <taxon>Rhizoctonia</taxon>
    </lineage>
</organism>
<dbReference type="Proteomes" id="UP000614334">
    <property type="component" value="Unassembled WGS sequence"/>
</dbReference>
<dbReference type="Pfam" id="PF02992">
    <property type="entry name" value="Transposase_21"/>
    <property type="match status" value="1"/>
</dbReference>
<dbReference type="InterPro" id="IPR004242">
    <property type="entry name" value="Transposase_21"/>
</dbReference>
<evidence type="ECO:0000313" key="3">
    <source>
        <dbReference type="Proteomes" id="UP000614334"/>
    </source>
</evidence>
<feature type="region of interest" description="Disordered" evidence="1">
    <location>
        <begin position="76"/>
        <end position="101"/>
    </location>
</feature>
<gene>
    <name evidence="2" type="ORF">RHS01_01262</name>
</gene>
<dbReference type="PANTHER" id="PTHR46579:SF1">
    <property type="entry name" value="F5_8 TYPE C DOMAIN-CONTAINING PROTEIN"/>
    <property type="match status" value="1"/>
</dbReference>
<proteinExistence type="predicted"/>